<reference evidence="3" key="2">
    <citation type="submission" date="2020-11" db="EMBL/GenBank/DDBJ databases">
        <authorList>
            <consortium name="DOE Joint Genome Institute"/>
            <person name="Kuo A."/>
            <person name="Miyauchi S."/>
            <person name="Kiss E."/>
            <person name="Drula E."/>
            <person name="Kohler A."/>
            <person name="Sanchez-Garcia M."/>
            <person name="Andreopoulos B."/>
            <person name="Barry K.W."/>
            <person name="Bonito G."/>
            <person name="Buee M."/>
            <person name="Carver A."/>
            <person name="Chen C."/>
            <person name="Cichocki N."/>
            <person name="Clum A."/>
            <person name="Culley D."/>
            <person name="Crous P.W."/>
            <person name="Fauchery L."/>
            <person name="Girlanda M."/>
            <person name="Hayes R."/>
            <person name="Keri Z."/>
            <person name="Labutti K."/>
            <person name="Lipzen A."/>
            <person name="Lombard V."/>
            <person name="Magnuson J."/>
            <person name="Maillard F."/>
            <person name="Morin E."/>
            <person name="Murat C."/>
            <person name="Nolan M."/>
            <person name="Ohm R."/>
            <person name="Pangilinan J."/>
            <person name="Pereira M."/>
            <person name="Perotto S."/>
            <person name="Peter M."/>
            <person name="Riley R."/>
            <person name="Sitrit Y."/>
            <person name="Stielow B."/>
            <person name="Szollosi G."/>
            <person name="Zifcakova L."/>
            <person name="Stursova M."/>
            <person name="Spatafora J.W."/>
            <person name="Tedersoo L."/>
            <person name="Vaario L.-M."/>
            <person name="Yamada A."/>
            <person name="Yan M."/>
            <person name="Wang P."/>
            <person name="Xu J."/>
            <person name="Bruns T."/>
            <person name="Baldrian P."/>
            <person name="Vilgalys R."/>
            <person name="Henrissat B."/>
            <person name="Grigoriev I.V."/>
            <person name="Hibbett D."/>
            <person name="Nagy L.G."/>
            <person name="Martin F.M."/>
        </authorList>
    </citation>
    <scope>NUCLEOTIDE SEQUENCE</scope>
    <source>
        <strain evidence="3">UH-Tt-Lm1</strain>
    </source>
</reference>
<keyword evidence="4" id="KW-1185">Reference proteome</keyword>
<name>A0A9P6H9Y6_9AGAM</name>
<dbReference type="InterPro" id="IPR036071">
    <property type="entry name" value="AMMECR1_dom_sf"/>
</dbReference>
<sequence length="258" mass="28648">MSLLPPDPSTDSADDQVCLPEHCFHAFDTLFCALTSNAEPIPPKFPDDKYPLFVTWNVRAGRSGRGHRLRGCIGSFEPHALHEGIAEYARISAFKDYRFNKITRGELDSLECVVSLLTDFEDGSSYLDWTIGVHGIYITFPHPSLLVASQSESSTPSPLSSSTTLLSSSSSTPASKQTSSGSANYRKTFNATYLPEVAPAQGWDKIETVDSAIHKAGWSGRITEEIRRSVKLRRYQSRVCTVTWHEFVEWRKANGGRV</sequence>
<dbReference type="InterPro" id="IPR002733">
    <property type="entry name" value="AMMECR1_domain"/>
</dbReference>
<dbReference type="Pfam" id="PF01871">
    <property type="entry name" value="AMMECR1"/>
    <property type="match status" value="2"/>
</dbReference>
<dbReference type="PANTHER" id="PTHR13016:SF0">
    <property type="entry name" value="AMME SYNDROME CANDIDATE GENE 1 PROTEIN"/>
    <property type="match status" value="1"/>
</dbReference>
<evidence type="ECO:0000256" key="1">
    <source>
        <dbReference type="SAM" id="MobiDB-lite"/>
    </source>
</evidence>
<dbReference type="Gene3D" id="3.30.1490.150">
    <property type="entry name" value="Hypothetical protein ph0010, domain 2"/>
    <property type="match status" value="1"/>
</dbReference>
<feature type="domain" description="AMMECR1" evidence="2">
    <location>
        <begin position="11"/>
        <end position="251"/>
    </location>
</feature>
<evidence type="ECO:0000313" key="3">
    <source>
        <dbReference type="EMBL" id="KAF9782620.1"/>
    </source>
</evidence>
<reference evidence="3" key="1">
    <citation type="journal article" date="2020" name="Nat. Commun.">
        <title>Large-scale genome sequencing of mycorrhizal fungi provides insights into the early evolution of symbiotic traits.</title>
        <authorList>
            <person name="Miyauchi S."/>
            <person name="Kiss E."/>
            <person name="Kuo A."/>
            <person name="Drula E."/>
            <person name="Kohler A."/>
            <person name="Sanchez-Garcia M."/>
            <person name="Morin E."/>
            <person name="Andreopoulos B."/>
            <person name="Barry K.W."/>
            <person name="Bonito G."/>
            <person name="Buee M."/>
            <person name="Carver A."/>
            <person name="Chen C."/>
            <person name="Cichocki N."/>
            <person name="Clum A."/>
            <person name="Culley D."/>
            <person name="Crous P.W."/>
            <person name="Fauchery L."/>
            <person name="Girlanda M."/>
            <person name="Hayes R.D."/>
            <person name="Keri Z."/>
            <person name="LaButti K."/>
            <person name="Lipzen A."/>
            <person name="Lombard V."/>
            <person name="Magnuson J."/>
            <person name="Maillard F."/>
            <person name="Murat C."/>
            <person name="Nolan M."/>
            <person name="Ohm R.A."/>
            <person name="Pangilinan J."/>
            <person name="Pereira M.F."/>
            <person name="Perotto S."/>
            <person name="Peter M."/>
            <person name="Pfister S."/>
            <person name="Riley R."/>
            <person name="Sitrit Y."/>
            <person name="Stielow J.B."/>
            <person name="Szollosi G."/>
            <person name="Zifcakova L."/>
            <person name="Stursova M."/>
            <person name="Spatafora J.W."/>
            <person name="Tedersoo L."/>
            <person name="Vaario L.M."/>
            <person name="Yamada A."/>
            <person name="Yan M."/>
            <person name="Wang P."/>
            <person name="Xu J."/>
            <person name="Bruns T."/>
            <person name="Baldrian P."/>
            <person name="Vilgalys R."/>
            <person name="Dunand C."/>
            <person name="Henrissat B."/>
            <person name="Grigoriev I.V."/>
            <person name="Hibbett D."/>
            <person name="Nagy L.G."/>
            <person name="Martin F.M."/>
        </authorList>
    </citation>
    <scope>NUCLEOTIDE SEQUENCE</scope>
    <source>
        <strain evidence="3">UH-Tt-Lm1</strain>
    </source>
</reference>
<dbReference type="AlphaFoldDB" id="A0A9P6H9Y6"/>
<comment type="caution">
    <text evidence="3">The sequence shown here is derived from an EMBL/GenBank/DDBJ whole genome shotgun (WGS) entry which is preliminary data.</text>
</comment>
<evidence type="ECO:0000259" key="2">
    <source>
        <dbReference type="PROSITE" id="PS51112"/>
    </source>
</evidence>
<protein>
    <submittedName>
        <fullName evidence="3">AMMECR1 domain-containing protein</fullName>
    </submittedName>
</protein>
<evidence type="ECO:0000313" key="4">
    <source>
        <dbReference type="Proteomes" id="UP000736335"/>
    </source>
</evidence>
<dbReference type="InterPro" id="IPR023473">
    <property type="entry name" value="AMMECR1"/>
</dbReference>
<dbReference type="PROSITE" id="PS51112">
    <property type="entry name" value="AMMECR1"/>
    <property type="match status" value="1"/>
</dbReference>
<dbReference type="PANTHER" id="PTHR13016">
    <property type="entry name" value="AMMECR1 HOMOLOG"/>
    <property type="match status" value="1"/>
</dbReference>
<dbReference type="EMBL" id="WIUZ02000011">
    <property type="protein sequence ID" value="KAF9782620.1"/>
    <property type="molecule type" value="Genomic_DNA"/>
</dbReference>
<gene>
    <name evidence="3" type="ORF">BJ322DRAFT_1071944</name>
</gene>
<dbReference type="InterPro" id="IPR027485">
    <property type="entry name" value="AMMECR1_N"/>
</dbReference>
<feature type="region of interest" description="Disordered" evidence="1">
    <location>
        <begin position="151"/>
        <end position="182"/>
    </location>
</feature>
<dbReference type="OrthoDB" id="24630at2759"/>
<proteinExistence type="predicted"/>
<accession>A0A9P6H9Y6</accession>
<dbReference type="SUPFAM" id="SSF143447">
    <property type="entry name" value="AMMECR1-like"/>
    <property type="match status" value="2"/>
</dbReference>
<organism evidence="3 4">
    <name type="scientific">Thelephora terrestris</name>
    <dbReference type="NCBI Taxonomy" id="56493"/>
    <lineage>
        <taxon>Eukaryota</taxon>
        <taxon>Fungi</taxon>
        <taxon>Dikarya</taxon>
        <taxon>Basidiomycota</taxon>
        <taxon>Agaricomycotina</taxon>
        <taxon>Agaricomycetes</taxon>
        <taxon>Thelephorales</taxon>
        <taxon>Thelephoraceae</taxon>
        <taxon>Thelephora</taxon>
    </lineage>
</organism>
<dbReference type="Gene3D" id="3.30.700.20">
    <property type="entry name" value="Hypothetical protein ph0010, domain 1"/>
    <property type="match status" value="1"/>
</dbReference>
<dbReference type="Proteomes" id="UP000736335">
    <property type="component" value="Unassembled WGS sequence"/>
</dbReference>